<name>A0A8T2UJD8_CERRI</name>
<proteinExistence type="predicted"/>
<dbReference type="SUPFAM" id="SSF51735">
    <property type="entry name" value="NAD(P)-binding Rossmann-fold domains"/>
    <property type="match status" value="1"/>
</dbReference>
<dbReference type="AlphaFoldDB" id="A0A8T2UJD8"/>
<dbReference type="Gene3D" id="3.40.50.720">
    <property type="entry name" value="NAD(P)-binding Rossmann-like Domain"/>
    <property type="match status" value="1"/>
</dbReference>
<evidence type="ECO:0000313" key="2">
    <source>
        <dbReference type="Proteomes" id="UP000825935"/>
    </source>
</evidence>
<dbReference type="OrthoDB" id="5399006at2759"/>
<comment type="caution">
    <text evidence="1">The sequence shown here is derived from an EMBL/GenBank/DDBJ whole genome shotgun (WGS) entry which is preliminary data.</text>
</comment>
<dbReference type="OMA" id="WVFEHED"/>
<dbReference type="PANTHER" id="PTHR43431">
    <property type="entry name" value="OXIDOREDUCTASE, SHORT CHAIN DEHYDROGENASE/REDUCTASE FAMILY (AFU_ORTHOLOGUE AFUA_5G14000)"/>
    <property type="match status" value="1"/>
</dbReference>
<dbReference type="PRINTS" id="PR00081">
    <property type="entry name" value="GDHRDH"/>
</dbReference>
<organism evidence="1 2">
    <name type="scientific">Ceratopteris richardii</name>
    <name type="common">Triangle waterfern</name>
    <dbReference type="NCBI Taxonomy" id="49495"/>
    <lineage>
        <taxon>Eukaryota</taxon>
        <taxon>Viridiplantae</taxon>
        <taxon>Streptophyta</taxon>
        <taxon>Embryophyta</taxon>
        <taxon>Tracheophyta</taxon>
        <taxon>Polypodiopsida</taxon>
        <taxon>Polypodiidae</taxon>
        <taxon>Polypodiales</taxon>
        <taxon>Pteridineae</taxon>
        <taxon>Pteridaceae</taxon>
        <taxon>Parkerioideae</taxon>
        <taxon>Ceratopteris</taxon>
    </lineage>
</organism>
<dbReference type="InterPro" id="IPR036291">
    <property type="entry name" value="NAD(P)-bd_dom_sf"/>
</dbReference>
<keyword evidence="2" id="KW-1185">Reference proteome</keyword>
<evidence type="ECO:0000313" key="1">
    <source>
        <dbReference type="EMBL" id="KAH7433464.1"/>
    </source>
</evidence>
<protein>
    <submittedName>
        <fullName evidence="1">Uncharacterized protein</fullName>
    </submittedName>
</protein>
<dbReference type="EMBL" id="CM035412">
    <property type="protein sequence ID" value="KAH7433464.1"/>
    <property type="molecule type" value="Genomic_DNA"/>
</dbReference>
<sequence length="247" mass="26847">MEWRCSSSSQKHGRGVAAVVGVGSGLGFSIARRFAREGYSVVVLARSYEKLARLVVQLMTLERTAHVSAISIDCSDPQSVHNAFESVRSIGVVEVLVYNVKKQLSYLPKFLDIDTESFQESLMVPALGAFYCARQVLPGMLQRRKGTILFTGTAASVKGDAGEAESACGKFALRALAQCLGKEFQPKGIHVAHIILDGSVECGMSSCDMGQAYLDPDGVAEAYWQIHLQHPSAWTQELDLKSFISAR</sequence>
<accession>A0A8T2UJD8</accession>
<dbReference type="Pfam" id="PF00106">
    <property type="entry name" value="adh_short"/>
    <property type="match status" value="1"/>
</dbReference>
<dbReference type="Proteomes" id="UP000825935">
    <property type="component" value="Chromosome 7"/>
</dbReference>
<gene>
    <name evidence="1" type="ORF">KP509_07G070800</name>
</gene>
<dbReference type="PANTHER" id="PTHR43431:SF1">
    <property type="entry name" value="OS08G0476300 PROTEIN"/>
    <property type="match status" value="1"/>
</dbReference>
<reference evidence="1" key="1">
    <citation type="submission" date="2021-08" db="EMBL/GenBank/DDBJ databases">
        <title>WGS assembly of Ceratopteris richardii.</title>
        <authorList>
            <person name="Marchant D.B."/>
            <person name="Chen G."/>
            <person name="Jenkins J."/>
            <person name="Shu S."/>
            <person name="Leebens-Mack J."/>
            <person name="Grimwood J."/>
            <person name="Schmutz J."/>
            <person name="Soltis P."/>
            <person name="Soltis D."/>
            <person name="Chen Z.-H."/>
        </authorList>
    </citation>
    <scope>NUCLEOTIDE SEQUENCE</scope>
    <source>
        <strain evidence="1">Whitten #5841</strain>
        <tissue evidence="1">Leaf</tissue>
    </source>
</reference>
<dbReference type="InterPro" id="IPR002347">
    <property type="entry name" value="SDR_fam"/>
</dbReference>